<dbReference type="EMBL" id="CM020620">
    <property type="protein sequence ID" value="KAK1867466.1"/>
    <property type="molecule type" value="Genomic_DNA"/>
</dbReference>
<reference evidence="1" key="1">
    <citation type="submission" date="2019-11" db="EMBL/GenBank/DDBJ databases">
        <title>Nori genome reveals adaptations in red seaweeds to the harsh intertidal environment.</title>
        <authorList>
            <person name="Wang D."/>
            <person name="Mao Y."/>
        </authorList>
    </citation>
    <scope>NUCLEOTIDE SEQUENCE</scope>
    <source>
        <tissue evidence="1">Gametophyte</tissue>
    </source>
</reference>
<proteinExistence type="predicted"/>
<name>A0ACC3CB20_PYRYE</name>
<dbReference type="Proteomes" id="UP000798662">
    <property type="component" value="Chromosome 3"/>
</dbReference>
<sequence length="512" mass="53967">MLYYAGALRAMGDVDAGSTAMDFLPAERERGITIASAATSFPWRSTRLTLIDTPGHVDFTVELPLFRTPMGAVYAVPAEEVRNSEDDALAGVVDLVWGRILVWDPADTTGSTFAATPLLTADGGGWVEGADGDVLAVAAPARDALLAALADTDDGLCEAYLADADHGPGGVAGGPPALGAAGIDGGTVTVALRAAVLARSAIPVLVGSSLRNVGVQPLLDAVVDYLPSPSSGGATDASSPSSRVPVALTGAAPLVALAFKVTHHPHRGRLVHVRIFGGAIPRRGAPLRNSRTGAAEAPTALLRIRADVLDELPAAGGKGRSLQVTAVARSVDLVLLMLDATKSDVQGQLMEQELALVGIRINQSPPNVCYKPKKNGGVSFNATLPLTHLNAKLCIAILRDRSVHSADLLVREDVTVDQFLDVVEGNRQYLKRLYVYNHESVSLEELDRLAWQSNTVVVSCESTLNFDALINHIWTTLTRCRVFTKKRGAAPDFGDPLVLREGARVEDACHTI</sequence>
<accession>A0ACC3CB20</accession>
<protein>
    <submittedName>
        <fullName evidence="1">Uncharacterized protein</fullName>
    </submittedName>
</protein>
<evidence type="ECO:0000313" key="1">
    <source>
        <dbReference type="EMBL" id="KAK1867466.1"/>
    </source>
</evidence>
<comment type="caution">
    <text evidence="1">The sequence shown here is derived from an EMBL/GenBank/DDBJ whole genome shotgun (WGS) entry which is preliminary data.</text>
</comment>
<evidence type="ECO:0000313" key="2">
    <source>
        <dbReference type="Proteomes" id="UP000798662"/>
    </source>
</evidence>
<organism evidence="1 2">
    <name type="scientific">Pyropia yezoensis</name>
    <name type="common">Susabi-nori</name>
    <name type="synonym">Porphyra yezoensis</name>
    <dbReference type="NCBI Taxonomy" id="2788"/>
    <lineage>
        <taxon>Eukaryota</taxon>
        <taxon>Rhodophyta</taxon>
        <taxon>Bangiophyceae</taxon>
        <taxon>Bangiales</taxon>
        <taxon>Bangiaceae</taxon>
        <taxon>Pyropia</taxon>
    </lineage>
</organism>
<gene>
    <name evidence="1" type="ORF">I4F81_009973</name>
</gene>
<keyword evidence="2" id="KW-1185">Reference proteome</keyword>